<keyword evidence="3" id="KW-1185">Reference proteome</keyword>
<dbReference type="KEGG" id="tet:TTHERM_01001460"/>
<dbReference type="InParanoid" id="Q24HH8"/>
<dbReference type="Gene3D" id="3.10.20.90">
    <property type="entry name" value="Phosphatidylinositol 3-kinase Catalytic Subunit, Chain A, domain 1"/>
    <property type="match status" value="1"/>
</dbReference>
<dbReference type="Proteomes" id="UP000009168">
    <property type="component" value="Unassembled WGS sequence"/>
</dbReference>
<evidence type="ECO:0000256" key="1">
    <source>
        <dbReference type="SAM" id="MobiDB-lite"/>
    </source>
</evidence>
<feature type="region of interest" description="Disordered" evidence="1">
    <location>
        <begin position="393"/>
        <end position="420"/>
    </location>
</feature>
<accession>Q24HH8</accession>
<dbReference type="EMBL" id="GG662244">
    <property type="protein sequence ID" value="EAS07253.4"/>
    <property type="molecule type" value="Genomic_DNA"/>
</dbReference>
<evidence type="ECO:0000313" key="3">
    <source>
        <dbReference type="Proteomes" id="UP000009168"/>
    </source>
</evidence>
<evidence type="ECO:0008006" key="4">
    <source>
        <dbReference type="Google" id="ProtNLM"/>
    </source>
</evidence>
<dbReference type="GeneID" id="7839670"/>
<name>Q24HH8_TETTS</name>
<feature type="compositionally biased region" description="Polar residues" evidence="1">
    <location>
        <begin position="400"/>
        <end position="420"/>
    </location>
</feature>
<dbReference type="RefSeq" id="XP_001027495.4">
    <property type="nucleotide sequence ID" value="XM_001027495.4"/>
</dbReference>
<gene>
    <name evidence="2" type="ORF">TTHERM_01001460</name>
</gene>
<dbReference type="SUPFAM" id="SSF54277">
    <property type="entry name" value="CAD &amp; PB1 domains"/>
    <property type="match status" value="1"/>
</dbReference>
<dbReference type="AlphaFoldDB" id="Q24HH8"/>
<protein>
    <recommendedName>
        <fullName evidence="4">PB1 domain protein</fullName>
    </recommendedName>
</protein>
<organism evidence="2 3">
    <name type="scientific">Tetrahymena thermophila (strain SB210)</name>
    <dbReference type="NCBI Taxonomy" id="312017"/>
    <lineage>
        <taxon>Eukaryota</taxon>
        <taxon>Sar</taxon>
        <taxon>Alveolata</taxon>
        <taxon>Ciliophora</taxon>
        <taxon>Intramacronucleata</taxon>
        <taxon>Oligohymenophorea</taxon>
        <taxon>Hymenostomatida</taxon>
        <taxon>Tetrahymenina</taxon>
        <taxon>Tetrahymenidae</taxon>
        <taxon>Tetrahymena</taxon>
    </lineage>
</organism>
<reference evidence="3" key="1">
    <citation type="journal article" date="2006" name="PLoS Biol.">
        <title>Macronuclear genome sequence of the ciliate Tetrahymena thermophila, a model eukaryote.</title>
        <authorList>
            <person name="Eisen J.A."/>
            <person name="Coyne R.S."/>
            <person name="Wu M."/>
            <person name="Wu D."/>
            <person name="Thiagarajan M."/>
            <person name="Wortman J.R."/>
            <person name="Badger J.H."/>
            <person name="Ren Q."/>
            <person name="Amedeo P."/>
            <person name="Jones K.M."/>
            <person name="Tallon L.J."/>
            <person name="Delcher A.L."/>
            <person name="Salzberg S.L."/>
            <person name="Silva J.C."/>
            <person name="Haas B.J."/>
            <person name="Majoros W.H."/>
            <person name="Farzad M."/>
            <person name="Carlton J.M."/>
            <person name="Smith R.K. Jr."/>
            <person name="Garg J."/>
            <person name="Pearlman R.E."/>
            <person name="Karrer K.M."/>
            <person name="Sun L."/>
            <person name="Manning G."/>
            <person name="Elde N.C."/>
            <person name="Turkewitz A.P."/>
            <person name="Asai D.J."/>
            <person name="Wilkes D.E."/>
            <person name="Wang Y."/>
            <person name="Cai H."/>
            <person name="Collins K."/>
            <person name="Stewart B.A."/>
            <person name="Lee S.R."/>
            <person name="Wilamowska K."/>
            <person name="Weinberg Z."/>
            <person name="Ruzzo W.L."/>
            <person name="Wloga D."/>
            <person name="Gaertig J."/>
            <person name="Frankel J."/>
            <person name="Tsao C.-C."/>
            <person name="Gorovsky M.A."/>
            <person name="Keeling P.J."/>
            <person name="Waller R.F."/>
            <person name="Patron N.J."/>
            <person name="Cherry J.M."/>
            <person name="Stover N.A."/>
            <person name="Krieger C.J."/>
            <person name="del Toro C."/>
            <person name="Ryder H.F."/>
            <person name="Williamson S.C."/>
            <person name="Barbeau R.A."/>
            <person name="Hamilton E.P."/>
            <person name="Orias E."/>
        </authorList>
    </citation>
    <scope>NUCLEOTIDE SEQUENCE [LARGE SCALE GENOMIC DNA]</scope>
    <source>
        <strain evidence="3">SB210</strain>
    </source>
</reference>
<evidence type="ECO:0000313" key="2">
    <source>
        <dbReference type="EMBL" id="EAS07253.4"/>
    </source>
</evidence>
<dbReference type="HOGENOM" id="CLU_878482_0_0_1"/>
<sequence length="420" mass="49067">MKLEQMINYKVSYEDQFKRFSLNASNTNFKEFCDKCIRIFNIQADQTILVNFYENDKQLIIRNEVDFALAVNANIHNNKQKSISFKISTVPAETQLSQSQVFDYKIQESVSKQGDSNNIEFTKEELQTILEKGLNDPDSDKILNQIADSISQSQEEIQIKYSSLMYIAALLKQKILRIRQSKYQYQQQQQNQEINQNELQNSTHQSTQNDNIYESVCNQDGSFLNNTQLKIKKLEGADIFEEFNASITSSQQNLKQSFENIFNQFNQSIQLLTQSMKHQVRINNDDKIQKKQYSNNFEQGENQKNQKINALSQFAFLSEYVDNIDEKLEAQEKQLIEEQDCENILITNLKDKIQEHAETLKRVSTIQNKESHQQKTNLFDNIIKQVDDGLDNELRGPFATENQKTQQNNDSNYQKIYNSN</sequence>
<proteinExistence type="predicted"/>